<name>A0A6N7UU20_9FIRM</name>
<protein>
    <recommendedName>
        <fullName evidence="8">Peptidase S54 rhomboid domain-containing protein</fullName>
    </recommendedName>
</protein>
<keyword evidence="7" id="KW-1185">Reference proteome</keyword>
<dbReference type="EMBL" id="VULY01000018">
    <property type="protein sequence ID" value="MSR94834.1"/>
    <property type="molecule type" value="Genomic_DNA"/>
</dbReference>
<reference evidence="6 7" key="1">
    <citation type="submission" date="2019-08" db="EMBL/GenBank/DDBJ databases">
        <title>In-depth cultivation of the pig gut microbiome towards novel bacterial diversity and tailored functional studies.</title>
        <authorList>
            <person name="Wylensek D."/>
            <person name="Hitch T.C.A."/>
            <person name="Clavel T."/>
        </authorList>
    </citation>
    <scope>NUCLEOTIDE SEQUENCE [LARGE SCALE GENOMIC DNA]</scope>
    <source>
        <strain evidence="6 7">68-1-5</strain>
    </source>
</reference>
<evidence type="ECO:0000313" key="6">
    <source>
        <dbReference type="EMBL" id="MSR94834.1"/>
    </source>
</evidence>
<comment type="subcellular location">
    <subcellularLocation>
        <location evidence="1">Membrane</location>
        <topology evidence="1">Multi-pass membrane protein</topology>
    </subcellularLocation>
</comment>
<dbReference type="AlphaFoldDB" id="A0A6N7UU20"/>
<feature type="transmembrane region" description="Helical" evidence="5">
    <location>
        <begin position="5"/>
        <end position="25"/>
    </location>
</feature>
<keyword evidence="3 5" id="KW-1133">Transmembrane helix</keyword>
<evidence type="ECO:0000256" key="2">
    <source>
        <dbReference type="ARBA" id="ARBA00022692"/>
    </source>
</evidence>
<evidence type="ECO:0000256" key="3">
    <source>
        <dbReference type="ARBA" id="ARBA00022989"/>
    </source>
</evidence>
<evidence type="ECO:0000256" key="5">
    <source>
        <dbReference type="SAM" id="Phobius"/>
    </source>
</evidence>
<evidence type="ECO:0000313" key="7">
    <source>
        <dbReference type="Proteomes" id="UP000434409"/>
    </source>
</evidence>
<keyword evidence="2 5" id="KW-0812">Transmembrane</keyword>
<feature type="transmembrane region" description="Helical" evidence="5">
    <location>
        <begin position="111"/>
        <end position="134"/>
    </location>
</feature>
<feature type="transmembrane region" description="Helical" evidence="5">
    <location>
        <begin position="79"/>
        <end position="99"/>
    </location>
</feature>
<dbReference type="InterPro" id="IPR035952">
    <property type="entry name" value="Rhomboid-like_sf"/>
</dbReference>
<feature type="transmembrane region" description="Helical" evidence="5">
    <location>
        <begin position="164"/>
        <end position="184"/>
    </location>
</feature>
<evidence type="ECO:0008006" key="8">
    <source>
        <dbReference type="Google" id="ProtNLM"/>
    </source>
</evidence>
<evidence type="ECO:0000256" key="1">
    <source>
        <dbReference type="ARBA" id="ARBA00004141"/>
    </source>
</evidence>
<feature type="transmembrane region" description="Helical" evidence="5">
    <location>
        <begin position="45"/>
        <end position="67"/>
    </location>
</feature>
<proteinExistence type="predicted"/>
<dbReference type="Proteomes" id="UP000434409">
    <property type="component" value="Unassembled WGS sequence"/>
</dbReference>
<dbReference type="SUPFAM" id="SSF144091">
    <property type="entry name" value="Rhomboid-like"/>
    <property type="match status" value="1"/>
</dbReference>
<sequence length="259" mass="30069">MYYVIILYGVGFVLNLINPTFYMQYLSLDARAILHGQVWRIFTFIIQPPSSSPIWMALALYVYYMIGSQLEQAMGAFRFNLYFFTGILLHAASAVIVYLMTGNVLLMSTWYLNMSLFLLFAAIYPNVRFLLFFVVPVEAKYLALLDGVYFLIAIVQAFRGIEGLPAGVAAGVSLFNFFLFFFGFRKMRPYSPREIYRKNVYKKKVRKEVQYEDGARHKCCVCGRTDITNPELEFRYCSKCAGDREYCQDHLFTHVHVKE</sequence>
<keyword evidence="4 5" id="KW-0472">Membrane</keyword>
<dbReference type="GO" id="GO:0016020">
    <property type="term" value="C:membrane"/>
    <property type="evidence" value="ECO:0007669"/>
    <property type="project" value="UniProtKB-SubCell"/>
</dbReference>
<feature type="transmembrane region" description="Helical" evidence="5">
    <location>
        <begin position="141"/>
        <end position="158"/>
    </location>
</feature>
<dbReference type="Gene3D" id="1.20.1540.10">
    <property type="entry name" value="Rhomboid-like"/>
    <property type="match status" value="1"/>
</dbReference>
<evidence type="ECO:0000256" key="4">
    <source>
        <dbReference type="ARBA" id="ARBA00023136"/>
    </source>
</evidence>
<accession>A0A6N7UU20</accession>
<comment type="caution">
    <text evidence="6">The sequence shown here is derived from an EMBL/GenBank/DDBJ whole genome shotgun (WGS) entry which is preliminary data.</text>
</comment>
<dbReference type="RefSeq" id="WP_154478906.1">
    <property type="nucleotide sequence ID" value="NZ_VULY01000018.1"/>
</dbReference>
<gene>
    <name evidence="6" type="ORF">FYJ34_11325</name>
</gene>
<organism evidence="6 7">
    <name type="scientific">Suipraeoptans intestinalis</name>
    <dbReference type="NCBI Taxonomy" id="2606628"/>
    <lineage>
        <taxon>Bacteria</taxon>
        <taxon>Bacillati</taxon>
        <taxon>Bacillota</taxon>
        <taxon>Clostridia</taxon>
        <taxon>Lachnospirales</taxon>
        <taxon>Lachnospiraceae</taxon>
        <taxon>Suipraeoptans</taxon>
    </lineage>
</organism>